<accession>A0A243CVZ9</accession>
<gene>
    <name evidence="1" type="ORF">BK749_13900</name>
</gene>
<dbReference type="AlphaFoldDB" id="A0A243CVZ9"/>
<name>A0A243CVZ9_BACTU</name>
<reference evidence="1 2" key="1">
    <citation type="submission" date="2016-10" db="EMBL/GenBank/DDBJ databases">
        <title>Comparative genomics of Bacillus thuringiensis reveals a path to pathogens against multiple invertebrate hosts.</title>
        <authorList>
            <person name="Zheng J."/>
            <person name="Gao Q."/>
            <person name="Liu H."/>
            <person name="Peng D."/>
            <person name="Ruan L."/>
            <person name="Sun M."/>
        </authorList>
    </citation>
    <scope>NUCLEOTIDE SEQUENCE [LARGE SCALE GENOMIC DNA]</scope>
    <source>
        <strain evidence="1">BGSC 4CE1</strain>
    </source>
</reference>
<evidence type="ECO:0000313" key="1">
    <source>
        <dbReference type="EMBL" id="OTY75338.1"/>
    </source>
</evidence>
<evidence type="ECO:0000313" key="2">
    <source>
        <dbReference type="Proteomes" id="UP000194911"/>
    </source>
</evidence>
<protein>
    <submittedName>
        <fullName evidence="1">Uncharacterized protein</fullName>
    </submittedName>
</protein>
<comment type="caution">
    <text evidence="1">The sequence shown here is derived from an EMBL/GenBank/DDBJ whole genome shotgun (WGS) entry which is preliminary data.</text>
</comment>
<organism evidence="1 2">
    <name type="scientific">Bacillus thuringiensis serovar vazensis</name>
    <dbReference type="NCBI Taxonomy" id="180867"/>
    <lineage>
        <taxon>Bacteria</taxon>
        <taxon>Bacillati</taxon>
        <taxon>Bacillota</taxon>
        <taxon>Bacilli</taxon>
        <taxon>Bacillales</taxon>
        <taxon>Bacillaceae</taxon>
        <taxon>Bacillus</taxon>
        <taxon>Bacillus cereus group</taxon>
    </lineage>
</organism>
<dbReference type="Proteomes" id="UP000194911">
    <property type="component" value="Unassembled WGS sequence"/>
</dbReference>
<dbReference type="EMBL" id="NFDQ01000056">
    <property type="protein sequence ID" value="OTY75338.1"/>
    <property type="molecule type" value="Genomic_DNA"/>
</dbReference>
<sequence>MASPNRNSSPTYRRATPFTRLGKENSFRKYVKLKISFIIILNKLKCLFNFMKRHFNLSFSARRLPP</sequence>
<proteinExistence type="predicted"/>